<evidence type="ECO:0000313" key="1">
    <source>
        <dbReference type="Ensembl" id="ENSMFAP00000055942.1"/>
    </source>
</evidence>
<reference evidence="1" key="2">
    <citation type="submission" date="2025-08" db="UniProtKB">
        <authorList>
            <consortium name="Ensembl"/>
        </authorList>
    </citation>
    <scope>IDENTIFICATION</scope>
</reference>
<reference evidence="1" key="3">
    <citation type="submission" date="2025-09" db="UniProtKB">
        <authorList>
            <consortium name="Ensembl"/>
        </authorList>
    </citation>
    <scope>IDENTIFICATION</scope>
</reference>
<accession>A0A7N9CWL2</accession>
<sequence>RVQWHDLRLECGRDCSEQRSHHCTRLGRGRRTLWDPPCKAQINSNSEGTEVLTTCTVMVGTRRFSFLRS</sequence>
<evidence type="ECO:0000313" key="2">
    <source>
        <dbReference type="Proteomes" id="UP000233100"/>
    </source>
</evidence>
<protein>
    <submittedName>
        <fullName evidence="1">Uncharacterized protein</fullName>
    </submittedName>
</protein>
<reference evidence="1 2" key="1">
    <citation type="submission" date="2013-03" db="EMBL/GenBank/DDBJ databases">
        <authorList>
            <person name="Warren W."/>
            <person name="Wilson R.K."/>
        </authorList>
    </citation>
    <scope>NUCLEOTIDE SEQUENCE</scope>
</reference>
<proteinExistence type="predicted"/>
<keyword evidence="2" id="KW-1185">Reference proteome</keyword>
<organism evidence="1 2">
    <name type="scientific">Macaca fascicularis</name>
    <name type="common">Crab-eating macaque</name>
    <name type="synonym">Cynomolgus monkey</name>
    <dbReference type="NCBI Taxonomy" id="9541"/>
    <lineage>
        <taxon>Eukaryota</taxon>
        <taxon>Metazoa</taxon>
        <taxon>Chordata</taxon>
        <taxon>Craniata</taxon>
        <taxon>Vertebrata</taxon>
        <taxon>Euteleostomi</taxon>
        <taxon>Mammalia</taxon>
        <taxon>Eutheria</taxon>
        <taxon>Euarchontoglires</taxon>
        <taxon>Primates</taxon>
        <taxon>Haplorrhini</taxon>
        <taxon>Catarrhini</taxon>
        <taxon>Cercopithecidae</taxon>
        <taxon>Cercopithecinae</taxon>
        <taxon>Macaca</taxon>
    </lineage>
</organism>
<name>A0A7N9CWL2_MACFA</name>
<dbReference type="AlphaFoldDB" id="A0A7N9CWL2"/>
<dbReference type="GeneTree" id="ENSGT00910000147132"/>
<dbReference type="Ensembl" id="ENSMFAT00000072956.1">
    <property type="protein sequence ID" value="ENSMFAP00000055942.1"/>
    <property type="gene ID" value="ENSMFAG00000065645.1"/>
</dbReference>
<dbReference type="Proteomes" id="UP000233100">
    <property type="component" value="Chromosome 20"/>
</dbReference>